<feature type="transmembrane region" description="Helical" evidence="1">
    <location>
        <begin position="79"/>
        <end position="103"/>
    </location>
</feature>
<dbReference type="AlphaFoldDB" id="A0A3D8M2R2"/>
<dbReference type="Proteomes" id="UP000256561">
    <property type="component" value="Unassembled WGS sequence"/>
</dbReference>
<accession>A0A3D8M2R2</accession>
<evidence type="ECO:0000313" key="3">
    <source>
        <dbReference type="Proteomes" id="UP000256561"/>
    </source>
</evidence>
<feature type="transmembrane region" description="Helical" evidence="1">
    <location>
        <begin position="115"/>
        <end position="135"/>
    </location>
</feature>
<organism evidence="2 3">
    <name type="scientific">Alteromonas aestuariivivens</name>
    <dbReference type="NCBI Taxonomy" id="1938339"/>
    <lineage>
        <taxon>Bacteria</taxon>
        <taxon>Pseudomonadati</taxon>
        <taxon>Pseudomonadota</taxon>
        <taxon>Gammaproteobacteria</taxon>
        <taxon>Alteromonadales</taxon>
        <taxon>Alteromonadaceae</taxon>
        <taxon>Alteromonas/Salinimonas group</taxon>
        <taxon>Alteromonas</taxon>
    </lineage>
</organism>
<name>A0A3D8M2R2_9ALTE</name>
<keyword evidence="1" id="KW-0472">Membrane</keyword>
<comment type="caution">
    <text evidence="2">The sequence shown here is derived from an EMBL/GenBank/DDBJ whole genome shotgun (WGS) entry which is preliminary data.</text>
</comment>
<keyword evidence="1" id="KW-0812">Transmembrane</keyword>
<dbReference type="EMBL" id="QRHA01000020">
    <property type="protein sequence ID" value="RDV23900.1"/>
    <property type="molecule type" value="Genomic_DNA"/>
</dbReference>
<evidence type="ECO:0000313" key="2">
    <source>
        <dbReference type="EMBL" id="RDV23900.1"/>
    </source>
</evidence>
<gene>
    <name evidence="2" type="ORF">DXV75_16805</name>
</gene>
<keyword evidence="1" id="KW-1133">Transmembrane helix</keyword>
<sequence>MFFWYQFTMYKHKPLVFAALFSLTGLLLAGLLSFIRFLFEDGVISDAFNRLEGVAFLAIVSIALGLLASEINFFIKSDILSSVLFGICAPLVFIGMLLLDSLLFDGTIKSMHVEFYLAIYALGSLLSGGVFYGTLRKNT</sequence>
<protein>
    <submittedName>
        <fullName evidence="2">Uncharacterized protein</fullName>
    </submittedName>
</protein>
<proteinExistence type="predicted"/>
<reference evidence="3" key="1">
    <citation type="submission" date="2018-08" db="EMBL/GenBank/DDBJ databases">
        <authorList>
            <person name="Zhang J."/>
            <person name="Du Z.-J."/>
        </authorList>
    </citation>
    <scope>NUCLEOTIDE SEQUENCE [LARGE SCALE GENOMIC DNA]</scope>
    <source>
        <strain evidence="3">KCTC 52655</strain>
    </source>
</reference>
<keyword evidence="3" id="KW-1185">Reference proteome</keyword>
<feature type="transmembrane region" description="Helical" evidence="1">
    <location>
        <begin position="15"/>
        <end position="39"/>
    </location>
</feature>
<feature type="transmembrane region" description="Helical" evidence="1">
    <location>
        <begin position="51"/>
        <end position="73"/>
    </location>
</feature>
<evidence type="ECO:0000256" key="1">
    <source>
        <dbReference type="SAM" id="Phobius"/>
    </source>
</evidence>